<name>A0A2J5HDY8_9EURO</name>
<sequence length="71" mass="8054">MIFLRFRPLFAVSSRCGWKLLIVGRVLFSPFSSAPSLCSFSLQMVRDRAENVPASGISCFLLEFFAYLTRV</sequence>
<dbReference type="AlphaFoldDB" id="A0A2J5HDY8"/>
<gene>
    <name evidence="1" type="ORF">BDW42DRAFT_181371</name>
</gene>
<protein>
    <submittedName>
        <fullName evidence="1">Uncharacterized protein</fullName>
    </submittedName>
</protein>
<organism evidence="1 2">
    <name type="scientific">Aspergillus taichungensis</name>
    <dbReference type="NCBI Taxonomy" id="482145"/>
    <lineage>
        <taxon>Eukaryota</taxon>
        <taxon>Fungi</taxon>
        <taxon>Dikarya</taxon>
        <taxon>Ascomycota</taxon>
        <taxon>Pezizomycotina</taxon>
        <taxon>Eurotiomycetes</taxon>
        <taxon>Eurotiomycetidae</taxon>
        <taxon>Eurotiales</taxon>
        <taxon>Aspergillaceae</taxon>
        <taxon>Aspergillus</taxon>
        <taxon>Aspergillus subgen. Circumdati</taxon>
    </lineage>
</organism>
<keyword evidence="2" id="KW-1185">Reference proteome</keyword>
<proteinExistence type="predicted"/>
<dbReference type="Proteomes" id="UP000235023">
    <property type="component" value="Unassembled WGS sequence"/>
</dbReference>
<reference evidence="2" key="1">
    <citation type="submission" date="2017-12" db="EMBL/GenBank/DDBJ databases">
        <authorList>
            <consortium name="DOE Joint Genome Institute"/>
            <person name="Mondo S.J."/>
            <person name="Kjaerbolling I."/>
            <person name="Vesth T.C."/>
            <person name="Frisvad J.C."/>
            <person name="Nybo J.L."/>
            <person name="Theobald S."/>
            <person name="Kuo A."/>
            <person name="Bowyer P."/>
            <person name="Matsuda Y."/>
            <person name="Lyhne E.K."/>
            <person name="Kogle M.E."/>
            <person name="Clum A."/>
            <person name="Lipzen A."/>
            <person name="Salamov A."/>
            <person name="Ngan C.Y."/>
            <person name="Daum C."/>
            <person name="Chiniquy J."/>
            <person name="Barry K."/>
            <person name="LaButti K."/>
            <person name="Haridas S."/>
            <person name="Simmons B.A."/>
            <person name="Magnuson J.K."/>
            <person name="Mortensen U.H."/>
            <person name="Larsen T.O."/>
            <person name="Grigoriev I.V."/>
            <person name="Baker S.E."/>
            <person name="Andersen M.R."/>
            <person name="Nordberg H.P."/>
            <person name="Cantor M.N."/>
            <person name="Hua S.X."/>
        </authorList>
    </citation>
    <scope>NUCLEOTIDE SEQUENCE [LARGE SCALE GENOMIC DNA]</scope>
    <source>
        <strain evidence="2">IBT 19404</strain>
    </source>
</reference>
<dbReference type="EMBL" id="KZ559666">
    <property type="protein sequence ID" value="PLN75052.1"/>
    <property type="molecule type" value="Genomic_DNA"/>
</dbReference>
<accession>A0A2J5HDY8</accession>
<evidence type="ECO:0000313" key="2">
    <source>
        <dbReference type="Proteomes" id="UP000235023"/>
    </source>
</evidence>
<evidence type="ECO:0000313" key="1">
    <source>
        <dbReference type="EMBL" id="PLN75052.1"/>
    </source>
</evidence>